<organism evidence="2 3">
    <name type="scientific">Coprinopsis marcescibilis</name>
    <name type="common">Agaric fungus</name>
    <name type="synonym">Psathyrella marcescibilis</name>
    <dbReference type="NCBI Taxonomy" id="230819"/>
    <lineage>
        <taxon>Eukaryota</taxon>
        <taxon>Fungi</taxon>
        <taxon>Dikarya</taxon>
        <taxon>Basidiomycota</taxon>
        <taxon>Agaricomycotina</taxon>
        <taxon>Agaricomycetes</taxon>
        <taxon>Agaricomycetidae</taxon>
        <taxon>Agaricales</taxon>
        <taxon>Agaricineae</taxon>
        <taxon>Psathyrellaceae</taxon>
        <taxon>Coprinopsis</taxon>
    </lineage>
</organism>
<sequence>MGKVHGDDSMRNTRRPKPQPERLPKTERASNIDVGSIAFSDDSEIGDLDLDVALKDLERHLYQKDRNRARARANTKPRVTGSAAIGRPPSKPMLKSTDDHVNVISGGEEGEIEYPRGTYSRITKEDGKLKQAGQKIKASVKGKAAGRNHSMHQSTSGPHSSEINGSDGEEVNSPPFLPRRGFKNARISSQARRNVVIIVSDSDDE</sequence>
<evidence type="ECO:0000313" key="2">
    <source>
        <dbReference type="EMBL" id="TFK21769.1"/>
    </source>
</evidence>
<name>A0A5C3KMU2_COPMA</name>
<reference evidence="2 3" key="1">
    <citation type="journal article" date="2019" name="Nat. Ecol. Evol.">
        <title>Megaphylogeny resolves global patterns of mushroom evolution.</title>
        <authorList>
            <person name="Varga T."/>
            <person name="Krizsan K."/>
            <person name="Foldi C."/>
            <person name="Dima B."/>
            <person name="Sanchez-Garcia M."/>
            <person name="Sanchez-Ramirez S."/>
            <person name="Szollosi G.J."/>
            <person name="Szarkandi J.G."/>
            <person name="Papp V."/>
            <person name="Albert L."/>
            <person name="Andreopoulos W."/>
            <person name="Angelini C."/>
            <person name="Antonin V."/>
            <person name="Barry K.W."/>
            <person name="Bougher N.L."/>
            <person name="Buchanan P."/>
            <person name="Buyck B."/>
            <person name="Bense V."/>
            <person name="Catcheside P."/>
            <person name="Chovatia M."/>
            <person name="Cooper J."/>
            <person name="Damon W."/>
            <person name="Desjardin D."/>
            <person name="Finy P."/>
            <person name="Geml J."/>
            <person name="Haridas S."/>
            <person name="Hughes K."/>
            <person name="Justo A."/>
            <person name="Karasinski D."/>
            <person name="Kautmanova I."/>
            <person name="Kiss B."/>
            <person name="Kocsube S."/>
            <person name="Kotiranta H."/>
            <person name="LaButti K.M."/>
            <person name="Lechner B.E."/>
            <person name="Liimatainen K."/>
            <person name="Lipzen A."/>
            <person name="Lukacs Z."/>
            <person name="Mihaltcheva S."/>
            <person name="Morgado L.N."/>
            <person name="Niskanen T."/>
            <person name="Noordeloos M.E."/>
            <person name="Ohm R.A."/>
            <person name="Ortiz-Santana B."/>
            <person name="Ovrebo C."/>
            <person name="Racz N."/>
            <person name="Riley R."/>
            <person name="Savchenko A."/>
            <person name="Shiryaev A."/>
            <person name="Soop K."/>
            <person name="Spirin V."/>
            <person name="Szebenyi C."/>
            <person name="Tomsovsky M."/>
            <person name="Tulloss R.E."/>
            <person name="Uehling J."/>
            <person name="Grigoriev I.V."/>
            <person name="Vagvolgyi C."/>
            <person name="Papp T."/>
            <person name="Martin F.M."/>
            <person name="Miettinen O."/>
            <person name="Hibbett D.S."/>
            <person name="Nagy L.G."/>
        </authorList>
    </citation>
    <scope>NUCLEOTIDE SEQUENCE [LARGE SCALE GENOMIC DNA]</scope>
    <source>
        <strain evidence="2 3">CBS 121175</strain>
    </source>
</reference>
<evidence type="ECO:0000256" key="1">
    <source>
        <dbReference type="SAM" id="MobiDB-lite"/>
    </source>
</evidence>
<evidence type="ECO:0000313" key="3">
    <source>
        <dbReference type="Proteomes" id="UP000307440"/>
    </source>
</evidence>
<feature type="compositionally biased region" description="Polar residues" evidence="1">
    <location>
        <begin position="151"/>
        <end position="164"/>
    </location>
</feature>
<dbReference type="EMBL" id="ML210258">
    <property type="protein sequence ID" value="TFK21769.1"/>
    <property type="molecule type" value="Genomic_DNA"/>
</dbReference>
<keyword evidence="3" id="KW-1185">Reference proteome</keyword>
<feature type="region of interest" description="Disordered" evidence="1">
    <location>
        <begin position="124"/>
        <end position="193"/>
    </location>
</feature>
<gene>
    <name evidence="2" type="ORF">FA15DRAFT_672229</name>
</gene>
<dbReference type="AlphaFoldDB" id="A0A5C3KMU2"/>
<proteinExistence type="predicted"/>
<dbReference type="Proteomes" id="UP000307440">
    <property type="component" value="Unassembled WGS sequence"/>
</dbReference>
<protein>
    <submittedName>
        <fullName evidence="2">Uncharacterized protein</fullName>
    </submittedName>
</protein>
<feature type="compositionally biased region" description="Basic and acidic residues" evidence="1">
    <location>
        <begin position="18"/>
        <end position="30"/>
    </location>
</feature>
<feature type="compositionally biased region" description="Basic and acidic residues" evidence="1">
    <location>
        <begin position="1"/>
        <end position="11"/>
    </location>
</feature>
<feature type="region of interest" description="Disordered" evidence="1">
    <location>
        <begin position="1"/>
        <end position="38"/>
    </location>
</feature>
<feature type="region of interest" description="Disordered" evidence="1">
    <location>
        <begin position="65"/>
        <end position="97"/>
    </location>
</feature>
<feature type="compositionally biased region" description="Basic residues" evidence="1">
    <location>
        <begin position="138"/>
        <end position="150"/>
    </location>
</feature>
<accession>A0A5C3KMU2</accession>